<feature type="region of interest" description="Disordered" evidence="1">
    <location>
        <begin position="321"/>
        <end position="347"/>
    </location>
</feature>
<evidence type="ECO:0000313" key="2">
    <source>
        <dbReference type="EMBL" id="MBE9214373.1"/>
    </source>
</evidence>
<feature type="region of interest" description="Disordered" evidence="1">
    <location>
        <begin position="246"/>
        <end position="288"/>
    </location>
</feature>
<keyword evidence="3" id="KW-1185">Reference proteome</keyword>
<evidence type="ECO:0008006" key="4">
    <source>
        <dbReference type="Google" id="ProtNLM"/>
    </source>
</evidence>
<comment type="caution">
    <text evidence="2">The sequence shown here is derived from an EMBL/GenBank/DDBJ whole genome shotgun (WGS) entry which is preliminary data.</text>
</comment>
<reference evidence="2" key="1">
    <citation type="submission" date="2020-10" db="EMBL/GenBank/DDBJ databases">
        <authorList>
            <person name="Castelo-Branco R."/>
            <person name="Eusebio N."/>
            <person name="Adriana R."/>
            <person name="Vieira A."/>
            <person name="Brugerolle De Fraissinette N."/>
            <person name="Rezende De Castro R."/>
            <person name="Schneider M.P."/>
            <person name="Vasconcelos V."/>
            <person name="Leao P.N."/>
        </authorList>
    </citation>
    <scope>NUCLEOTIDE SEQUENCE</scope>
    <source>
        <strain evidence="2">LEGE 06105</strain>
    </source>
</reference>
<organism evidence="2 3">
    <name type="scientific">Plectonema cf. radiosum LEGE 06105</name>
    <dbReference type="NCBI Taxonomy" id="945769"/>
    <lineage>
        <taxon>Bacteria</taxon>
        <taxon>Bacillati</taxon>
        <taxon>Cyanobacteriota</taxon>
        <taxon>Cyanophyceae</taxon>
        <taxon>Oscillatoriophycideae</taxon>
        <taxon>Oscillatoriales</taxon>
        <taxon>Microcoleaceae</taxon>
        <taxon>Plectonema</taxon>
    </lineage>
</organism>
<proteinExistence type="predicted"/>
<feature type="compositionally biased region" description="Polar residues" evidence="1">
    <location>
        <begin position="321"/>
        <end position="333"/>
    </location>
</feature>
<feature type="region of interest" description="Disordered" evidence="1">
    <location>
        <begin position="188"/>
        <end position="229"/>
    </location>
</feature>
<dbReference type="AlphaFoldDB" id="A0A8J7FDI1"/>
<protein>
    <recommendedName>
        <fullName evidence="4">TrbI/VirB10 family protein</fullName>
    </recommendedName>
</protein>
<evidence type="ECO:0000256" key="1">
    <source>
        <dbReference type="SAM" id="MobiDB-lite"/>
    </source>
</evidence>
<feature type="compositionally biased region" description="Polar residues" evidence="1">
    <location>
        <begin position="247"/>
        <end position="276"/>
    </location>
</feature>
<evidence type="ECO:0000313" key="3">
    <source>
        <dbReference type="Proteomes" id="UP000620559"/>
    </source>
</evidence>
<gene>
    <name evidence="2" type="ORF">IQ247_17145</name>
</gene>
<dbReference type="Proteomes" id="UP000620559">
    <property type="component" value="Unassembled WGS sequence"/>
</dbReference>
<feature type="compositionally biased region" description="Basic and acidic residues" evidence="1">
    <location>
        <begin position="336"/>
        <end position="347"/>
    </location>
</feature>
<name>A0A8J7FDI1_9CYAN</name>
<dbReference type="EMBL" id="JADEWL010000058">
    <property type="protein sequence ID" value="MBE9214373.1"/>
    <property type="molecule type" value="Genomic_DNA"/>
</dbReference>
<accession>A0A8J7FDI1</accession>
<dbReference type="Pfam" id="PF03743">
    <property type="entry name" value="TrbI"/>
    <property type="match status" value="1"/>
</dbReference>
<sequence length="585" mass="64071">MIFFLIKLTFEIIYSPFPITNYQLPITNYQLPITNYLFPIMTKYSTSSQNTQTGLTEWEMRMAKLVGLDEPIPSEMGMEDASITNVNPQTDELNNNVTSQPLSANPFAKAGLVAAATLAVVMFAGGFLSQLMSNDTKPTQNTIATPILPQPETKPRQQQLEEQVEGLKTKLALSQQLEAVKSAQEKLRMVKPTSSTPSIAAKPTPEIQPQTIPRDASMSMIRPKPQTPPTRIVEVPRIVTVERIVNVPQSTNDSGSISRSAMLSRSQPKKSPSEQQEVLPILPPAPTPQPLVEIAPPEPNPMQEWARLAKLGSYGQVSLSEKQTVNNRTSPSQVAVERDVKEKETQSKPVIETRTRTVTKSVRRNPQTIPVGNSAKAILTTAIYGETTKSDREDTENSNSNNVYVVSLKQALKAADGTVALPIGSQILTKIDSISENGLMQLEIVKIMMRKNGEIAEKNVPQNALMIRGKNGKPLIANQYSNSGSSMALMDAELFALGGLGKAAEIINRTESQVVTGENGTVAVTNVNRNPSTAAAILEGGMKTVIPQITRRNQRAMSEMSRKTNIWFLPPGKEVEIFVNQETEF</sequence>
<dbReference type="InterPro" id="IPR005498">
    <property type="entry name" value="T4SS_VirB10/TraB/TrbI"/>
</dbReference>